<sequence length="481" mass="54609">MSKSIQVIGPFITNYSLARTNRGLAKALSEIQDLYKTYVYGSAEQLDKYPDDTDFQKYPYVKSLWTKEEIETDFAIYSNFPKDGLVLNNFKDIKSKTKTAFLAWEESVYPKIWVDEMNQNLHGVFAISNFVKDILKRSGVKIPIFTSPNGIDDGMRVEPTSKYPLKTKKSFKFLHISSARKRKGVDVLLKAYFSAFTKNDDVCLVIKSFPGPDNMVAEILAELQNENSPGVEHISSPDVSDQDMVNLITTCNCSVYPSRAEGFGLPIAESMYYSVPVIATNYSGYLDFANESNSYLIDYKLANTTDSEMVNLGAKWAEPDQKHLQGLMLYVFRNINSEEVQQKVSLAKEAADKLTWQNTAKKMLPIISLLEQTPQLKNENAAVLSFLNDDDGVGEYTADLYSNVENSFKNFYYISNKDIDSRKKVDSDNVVRTWESGETSFEETINFIKENDIKHVHIQYHSGVNFSPESLDLFLMKLAKE</sequence>
<dbReference type="PANTHER" id="PTHR46656:SF3">
    <property type="entry name" value="PUTATIVE-RELATED"/>
    <property type="match status" value="1"/>
</dbReference>
<dbReference type="GO" id="GO:0016757">
    <property type="term" value="F:glycosyltransferase activity"/>
    <property type="evidence" value="ECO:0007669"/>
    <property type="project" value="UniProtKB-KW"/>
</dbReference>
<dbReference type="InterPro" id="IPR001296">
    <property type="entry name" value="Glyco_trans_1"/>
</dbReference>
<dbReference type="EMBL" id="JAGQLF010000024">
    <property type="protein sequence ID" value="MCA9386904.1"/>
    <property type="molecule type" value="Genomic_DNA"/>
</dbReference>
<evidence type="ECO:0000313" key="2">
    <source>
        <dbReference type="EMBL" id="MCA9386904.1"/>
    </source>
</evidence>
<name>A0A955RLB7_9BACT</name>
<dbReference type="PANTHER" id="PTHR46656">
    <property type="entry name" value="PUTATIVE-RELATED"/>
    <property type="match status" value="1"/>
</dbReference>
<dbReference type="EC" id="2.4.-.-" evidence="2"/>
<dbReference type="Gene3D" id="3.40.50.2000">
    <property type="entry name" value="Glycogen Phosphorylase B"/>
    <property type="match status" value="1"/>
</dbReference>
<dbReference type="AlphaFoldDB" id="A0A955RLB7"/>
<keyword evidence="2" id="KW-0328">Glycosyltransferase</keyword>
<dbReference type="Pfam" id="PF00534">
    <property type="entry name" value="Glycos_transf_1"/>
    <property type="match status" value="1"/>
</dbReference>
<evidence type="ECO:0000313" key="3">
    <source>
        <dbReference type="Proteomes" id="UP000714915"/>
    </source>
</evidence>
<gene>
    <name evidence="2" type="ORF">KC669_02605</name>
</gene>
<feature type="non-terminal residue" evidence="2">
    <location>
        <position position="481"/>
    </location>
</feature>
<keyword evidence="2" id="KW-0808">Transferase</keyword>
<organism evidence="2 3">
    <name type="scientific">Candidatus Dojkabacteria bacterium</name>
    <dbReference type="NCBI Taxonomy" id="2099670"/>
    <lineage>
        <taxon>Bacteria</taxon>
        <taxon>Candidatus Dojkabacteria</taxon>
    </lineage>
</organism>
<reference evidence="2" key="2">
    <citation type="journal article" date="2021" name="Microbiome">
        <title>Successional dynamics and alternative stable states in a saline activated sludge microbial community over 9 years.</title>
        <authorList>
            <person name="Wang Y."/>
            <person name="Ye J."/>
            <person name="Ju F."/>
            <person name="Liu L."/>
            <person name="Boyd J.A."/>
            <person name="Deng Y."/>
            <person name="Parks D.H."/>
            <person name="Jiang X."/>
            <person name="Yin X."/>
            <person name="Woodcroft B.J."/>
            <person name="Tyson G.W."/>
            <person name="Hugenholtz P."/>
            <person name="Polz M.F."/>
            <person name="Zhang T."/>
        </authorList>
    </citation>
    <scope>NUCLEOTIDE SEQUENCE</scope>
    <source>
        <strain evidence="2">HKST-UBA09</strain>
    </source>
</reference>
<accession>A0A955RLB7</accession>
<dbReference type="SUPFAM" id="SSF53756">
    <property type="entry name" value="UDP-Glycosyltransferase/glycogen phosphorylase"/>
    <property type="match status" value="1"/>
</dbReference>
<evidence type="ECO:0000259" key="1">
    <source>
        <dbReference type="Pfam" id="PF00534"/>
    </source>
</evidence>
<proteinExistence type="predicted"/>
<dbReference type="Proteomes" id="UP000714915">
    <property type="component" value="Unassembled WGS sequence"/>
</dbReference>
<protein>
    <submittedName>
        <fullName evidence="2">Glycosyltransferase</fullName>
        <ecNumber evidence="2">2.4.-.-</ecNumber>
    </submittedName>
</protein>
<feature type="domain" description="Glycosyl transferase family 1" evidence="1">
    <location>
        <begin position="165"/>
        <end position="297"/>
    </location>
</feature>
<reference evidence="2" key="1">
    <citation type="submission" date="2020-04" db="EMBL/GenBank/DDBJ databases">
        <authorList>
            <person name="Zhang T."/>
        </authorList>
    </citation>
    <scope>NUCLEOTIDE SEQUENCE</scope>
    <source>
        <strain evidence="2">HKST-UBA09</strain>
    </source>
</reference>
<comment type="caution">
    <text evidence="2">The sequence shown here is derived from an EMBL/GenBank/DDBJ whole genome shotgun (WGS) entry which is preliminary data.</text>
</comment>